<dbReference type="InterPro" id="IPR001387">
    <property type="entry name" value="Cro/C1-type_HTH"/>
</dbReference>
<dbReference type="AlphaFoldDB" id="A0A9D1S3H2"/>
<reference evidence="6" key="2">
    <citation type="journal article" date="2021" name="PeerJ">
        <title>Extensive microbial diversity within the chicken gut microbiome revealed by metagenomics and culture.</title>
        <authorList>
            <person name="Gilroy R."/>
            <person name="Ravi A."/>
            <person name="Getino M."/>
            <person name="Pursley I."/>
            <person name="Horton D.L."/>
            <person name="Alikhan N.F."/>
            <person name="Baker D."/>
            <person name="Gharbi K."/>
            <person name="Hall N."/>
            <person name="Watson M."/>
            <person name="Adriaenssens E.M."/>
            <person name="Foster-Nyarko E."/>
            <person name="Jarju S."/>
            <person name="Secka A."/>
            <person name="Antonio M."/>
            <person name="Oren A."/>
            <person name="Chaudhuri R.R."/>
            <person name="La Ragione R."/>
            <person name="Hildebrand F."/>
            <person name="Pallen M.J."/>
        </authorList>
    </citation>
    <scope>NUCLEOTIDE SEQUENCE</scope>
    <source>
        <strain evidence="6">ChiSxjej2B14-8506</strain>
    </source>
</reference>
<name>A0A9D1S3H2_9FIRM</name>
<dbReference type="CDD" id="cd06267">
    <property type="entry name" value="PBP1_LacI_sugar_binding-like"/>
    <property type="match status" value="1"/>
</dbReference>
<keyword evidence="2 6" id="KW-0238">DNA-binding</keyword>
<sequence>MPVKKNITIYDIAREAHVSPATVSRILTGNTTVSKAKRDAVTALIDKYSFRPNAMARALTETHSHIIGMISADANNPYYNSVFTACENEAHRRGYVLMLFNTCSRPELEEAALLKLREQRVDAIILCGGRVDLIENDPDFMRLLDNALESTPIIVGSRSPHKRVYGVGVDHERSMDLALEYLISLGHTDIGFMYTGKQFYGTQAYLTRFYRTMQRSGLRIRDEWMISVDGYDCMSGREGIKKLMRCRQLPTALLGINDMVTAGALQGLSAYGMRVPEDISLMGFDDTYITTITSPELTAVDFDYAHYGRELLDAAMCAIDGTRSPYTHLIAPSLSIKKSCAPLKRRELRGMI</sequence>
<dbReference type="SUPFAM" id="SSF47413">
    <property type="entry name" value="lambda repressor-like DNA-binding domains"/>
    <property type="match status" value="1"/>
</dbReference>
<dbReference type="PANTHER" id="PTHR30146:SF109">
    <property type="entry name" value="HTH-TYPE TRANSCRIPTIONAL REGULATOR GALS"/>
    <property type="match status" value="1"/>
</dbReference>
<dbReference type="Pfam" id="PF00356">
    <property type="entry name" value="LacI"/>
    <property type="match status" value="1"/>
</dbReference>
<proteinExistence type="predicted"/>
<evidence type="ECO:0000256" key="3">
    <source>
        <dbReference type="ARBA" id="ARBA00023163"/>
    </source>
</evidence>
<dbReference type="Gene3D" id="3.40.50.2300">
    <property type="match status" value="2"/>
</dbReference>
<dbReference type="Gene3D" id="1.10.260.40">
    <property type="entry name" value="lambda repressor-like DNA-binding domains"/>
    <property type="match status" value="1"/>
</dbReference>
<dbReference type="InterPro" id="IPR010982">
    <property type="entry name" value="Lambda_DNA-bd_dom_sf"/>
</dbReference>
<dbReference type="InterPro" id="IPR028082">
    <property type="entry name" value="Peripla_BP_I"/>
</dbReference>
<dbReference type="Pfam" id="PF13377">
    <property type="entry name" value="Peripla_BP_3"/>
    <property type="match status" value="1"/>
</dbReference>
<dbReference type="PROSITE" id="PS50943">
    <property type="entry name" value="HTH_CROC1"/>
    <property type="match status" value="1"/>
</dbReference>
<organism evidence="6 7">
    <name type="scientific">Candidatus Fimadaptatus faecigallinarum</name>
    <dbReference type="NCBI Taxonomy" id="2840814"/>
    <lineage>
        <taxon>Bacteria</taxon>
        <taxon>Bacillati</taxon>
        <taxon>Bacillota</taxon>
        <taxon>Clostridia</taxon>
        <taxon>Eubacteriales</taxon>
        <taxon>Candidatus Fimadaptatus</taxon>
    </lineage>
</organism>
<dbReference type="PROSITE" id="PS00356">
    <property type="entry name" value="HTH_LACI_1"/>
    <property type="match status" value="1"/>
</dbReference>
<dbReference type="EMBL" id="DVNK01000005">
    <property type="protein sequence ID" value="HIU45710.1"/>
    <property type="molecule type" value="Genomic_DNA"/>
</dbReference>
<keyword evidence="3" id="KW-0804">Transcription</keyword>
<dbReference type="PANTHER" id="PTHR30146">
    <property type="entry name" value="LACI-RELATED TRANSCRIPTIONAL REPRESSOR"/>
    <property type="match status" value="1"/>
</dbReference>
<dbReference type="Proteomes" id="UP000824123">
    <property type="component" value="Unassembled WGS sequence"/>
</dbReference>
<evidence type="ECO:0000313" key="6">
    <source>
        <dbReference type="EMBL" id="HIU45710.1"/>
    </source>
</evidence>
<evidence type="ECO:0000259" key="5">
    <source>
        <dbReference type="PROSITE" id="PS50943"/>
    </source>
</evidence>
<accession>A0A9D1S3H2</accession>
<gene>
    <name evidence="6" type="ORF">IAC59_00450</name>
</gene>
<dbReference type="GO" id="GO:0003700">
    <property type="term" value="F:DNA-binding transcription factor activity"/>
    <property type="evidence" value="ECO:0007669"/>
    <property type="project" value="TreeGrafter"/>
</dbReference>
<dbReference type="PROSITE" id="PS50932">
    <property type="entry name" value="HTH_LACI_2"/>
    <property type="match status" value="1"/>
</dbReference>
<dbReference type="SUPFAM" id="SSF53822">
    <property type="entry name" value="Periplasmic binding protein-like I"/>
    <property type="match status" value="1"/>
</dbReference>
<comment type="caution">
    <text evidence="6">The sequence shown here is derived from an EMBL/GenBank/DDBJ whole genome shotgun (WGS) entry which is preliminary data.</text>
</comment>
<dbReference type="InterPro" id="IPR046335">
    <property type="entry name" value="LacI/GalR-like_sensor"/>
</dbReference>
<evidence type="ECO:0000259" key="4">
    <source>
        <dbReference type="PROSITE" id="PS50932"/>
    </source>
</evidence>
<dbReference type="InterPro" id="IPR000843">
    <property type="entry name" value="HTH_LacI"/>
</dbReference>
<feature type="domain" description="HTH lacI-type" evidence="4">
    <location>
        <begin position="7"/>
        <end position="61"/>
    </location>
</feature>
<evidence type="ECO:0000256" key="2">
    <source>
        <dbReference type="ARBA" id="ARBA00023125"/>
    </source>
</evidence>
<keyword evidence="1" id="KW-0805">Transcription regulation</keyword>
<feature type="domain" description="HTH cro/C1-type" evidence="5">
    <location>
        <begin position="4"/>
        <end position="34"/>
    </location>
</feature>
<evidence type="ECO:0000313" key="7">
    <source>
        <dbReference type="Proteomes" id="UP000824123"/>
    </source>
</evidence>
<reference evidence="6" key="1">
    <citation type="submission" date="2020-10" db="EMBL/GenBank/DDBJ databases">
        <authorList>
            <person name="Gilroy R."/>
        </authorList>
    </citation>
    <scope>NUCLEOTIDE SEQUENCE</scope>
    <source>
        <strain evidence="6">ChiSxjej2B14-8506</strain>
    </source>
</reference>
<protein>
    <submittedName>
        <fullName evidence="6">LacI family DNA-binding transcriptional regulator</fullName>
    </submittedName>
</protein>
<dbReference type="GO" id="GO:0000976">
    <property type="term" value="F:transcription cis-regulatory region binding"/>
    <property type="evidence" value="ECO:0007669"/>
    <property type="project" value="TreeGrafter"/>
</dbReference>
<dbReference type="CDD" id="cd01392">
    <property type="entry name" value="HTH_LacI"/>
    <property type="match status" value="1"/>
</dbReference>
<evidence type="ECO:0000256" key="1">
    <source>
        <dbReference type="ARBA" id="ARBA00023015"/>
    </source>
</evidence>
<dbReference type="SMART" id="SM00354">
    <property type="entry name" value="HTH_LACI"/>
    <property type="match status" value="1"/>
</dbReference>